<dbReference type="InterPro" id="IPR013149">
    <property type="entry name" value="ADH-like_C"/>
</dbReference>
<name>A0A0J1CSR6_9BURK</name>
<dbReference type="Proteomes" id="UP000035963">
    <property type="component" value="Unassembled WGS sequence"/>
</dbReference>
<reference evidence="3 4" key="1">
    <citation type="journal article" date="2015" name="Genome Announc.">
        <title>Draft Genome Sequence of Burkholderia sp. Strain PML1(12), an Ectomycorrhizosphere-Inhabiting Bacterium with Effective Mineral-Weathering Ability.</title>
        <authorList>
            <person name="Uroz S."/>
            <person name="Oger P."/>
        </authorList>
    </citation>
    <scope>NUCLEOTIDE SEQUENCE [LARGE SCALE GENOMIC DNA]</scope>
    <source>
        <strain evidence="4">PML1(12)</strain>
    </source>
</reference>
<feature type="domain" description="Enoyl reductase (ER)" evidence="2">
    <location>
        <begin position="20"/>
        <end position="337"/>
    </location>
</feature>
<dbReference type="GO" id="GO:0016628">
    <property type="term" value="F:oxidoreductase activity, acting on the CH-CH group of donors, NAD or NADP as acceptor"/>
    <property type="evidence" value="ECO:0007669"/>
    <property type="project" value="InterPro"/>
</dbReference>
<evidence type="ECO:0000259" key="2">
    <source>
        <dbReference type="SMART" id="SM00829"/>
    </source>
</evidence>
<dbReference type="CDD" id="cd05288">
    <property type="entry name" value="PGDH"/>
    <property type="match status" value="1"/>
</dbReference>
<dbReference type="AlphaFoldDB" id="A0A0J1CSR6"/>
<dbReference type="Gene3D" id="3.40.50.720">
    <property type="entry name" value="NAD(P)-binding Rossmann-like Domain"/>
    <property type="match status" value="1"/>
</dbReference>
<organism evidence="3 4">
    <name type="scientific">Caballeronia mineralivorans PML1(12)</name>
    <dbReference type="NCBI Taxonomy" id="908627"/>
    <lineage>
        <taxon>Bacteria</taxon>
        <taxon>Pseudomonadati</taxon>
        <taxon>Pseudomonadota</taxon>
        <taxon>Betaproteobacteria</taxon>
        <taxon>Burkholderiales</taxon>
        <taxon>Burkholderiaceae</taxon>
        <taxon>Caballeronia</taxon>
    </lineage>
</organism>
<keyword evidence="4" id="KW-1185">Reference proteome</keyword>
<dbReference type="PATRIC" id="fig|908627.4.peg.5282"/>
<proteinExistence type="predicted"/>
<gene>
    <name evidence="3" type="ORF">EOS_23685</name>
</gene>
<dbReference type="SMART" id="SM00829">
    <property type="entry name" value="PKS_ER"/>
    <property type="match status" value="1"/>
</dbReference>
<protein>
    <submittedName>
        <fullName evidence="3">NADP-dependent oxidoreductase</fullName>
    </submittedName>
</protein>
<dbReference type="PANTHER" id="PTHR43205:SF7">
    <property type="entry name" value="PROSTAGLANDIN REDUCTASE 1"/>
    <property type="match status" value="1"/>
</dbReference>
<dbReference type="Pfam" id="PF16884">
    <property type="entry name" value="ADH_N_2"/>
    <property type="match status" value="1"/>
</dbReference>
<evidence type="ECO:0000313" key="4">
    <source>
        <dbReference type="Proteomes" id="UP000035963"/>
    </source>
</evidence>
<dbReference type="Pfam" id="PF00107">
    <property type="entry name" value="ADH_zinc_N"/>
    <property type="match status" value="1"/>
</dbReference>
<dbReference type="InterPro" id="IPR041694">
    <property type="entry name" value="ADH_N_2"/>
</dbReference>
<dbReference type="OrthoDB" id="9805663at2"/>
<comment type="caution">
    <text evidence="3">The sequence shown here is derived from an EMBL/GenBank/DDBJ whole genome shotgun (WGS) entry which is preliminary data.</text>
</comment>
<sequence>MTSATARQIVLASRPTGGRAALTDFRLEEVPMLTPGEGQVLLRIDYLSLDPYMRGRMNDARSYAKPAQIGEAMPGESVATVIQSRDAKLQPGAQVLVHAGWVSHAVADAKDLSALPVDGIAARAYLGVLGMPGFTAYAGMAAIGKPKSGETVVVGAASGPVGSLVGQLGKIAGARVVGIAGGAKKCGYVVDELGFDAAIDHRAPDFADQLAKACPKGIDVYFENIGGAVWTAVLPLLNQYGRVPVCGLMAQTSGKNGGADDGLAATMRAILTRSLTVRGYINYEFLPEYREAFLRDVGGFLRAGEVKHLEDVTVGLESAPQAFLDMIDGRNFGKVLVRVSEEAIA</sequence>
<dbReference type="InterPro" id="IPR036291">
    <property type="entry name" value="NAD(P)-bd_dom_sf"/>
</dbReference>
<dbReference type="PANTHER" id="PTHR43205">
    <property type="entry name" value="PROSTAGLANDIN REDUCTASE"/>
    <property type="match status" value="1"/>
</dbReference>
<dbReference type="SUPFAM" id="SSF51735">
    <property type="entry name" value="NAD(P)-binding Rossmann-fold domains"/>
    <property type="match status" value="1"/>
</dbReference>
<dbReference type="InterPro" id="IPR011032">
    <property type="entry name" value="GroES-like_sf"/>
</dbReference>
<keyword evidence="1" id="KW-0560">Oxidoreductase</keyword>
<dbReference type="EMBL" id="AEJF01000143">
    <property type="protein sequence ID" value="KLU23662.1"/>
    <property type="molecule type" value="Genomic_DNA"/>
</dbReference>
<dbReference type="InterPro" id="IPR045010">
    <property type="entry name" value="MDR_fam"/>
</dbReference>
<dbReference type="Gene3D" id="3.90.180.10">
    <property type="entry name" value="Medium-chain alcohol dehydrogenases, catalytic domain"/>
    <property type="match status" value="1"/>
</dbReference>
<evidence type="ECO:0000313" key="3">
    <source>
        <dbReference type="EMBL" id="KLU23662.1"/>
    </source>
</evidence>
<dbReference type="SUPFAM" id="SSF50129">
    <property type="entry name" value="GroES-like"/>
    <property type="match status" value="1"/>
</dbReference>
<dbReference type="InterPro" id="IPR020843">
    <property type="entry name" value="ER"/>
</dbReference>
<dbReference type="FunFam" id="3.40.50.720:FF:000121">
    <property type="entry name" value="Prostaglandin reductase 2"/>
    <property type="match status" value="1"/>
</dbReference>
<dbReference type="RefSeq" id="WP_047849148.1">
    <property type="nucleotide sequence ID" value="NZ_AEJF01000143.1"/>
</dbReference>
<evidence type="ECO:0000256" key="1">
    <source>
        <dbReference type="ARBA" id="ARBA00023002"/>
    </source>
</evidence>
<accession>A0A0J1CSR6</accession>